<dbReference type="PROSITE" id="PS50949">
    <property type="entry name" value="HTH_GNTR"/>
    <property type="match status" value="1"/>
</dbReference>
<evidence type="ECO:0000256" key="2">
    <source>
        <dbReference type="ARBA" id="ARBA00023125"/>
    </source>
</evidence>
<dbReference type="PRINTS" id="PR00035">
    <property type="entry name" value="HTHGNTR"/>
</dbReference>
<keyword evidence="6" id="KW-1185">Reference proteome</keyword>
<reference evidence="5 6" key="1">
    <citation type="submission" date="2016-10" db="EMBL/GenBank/DDBJ databases">
        <authorList>
            <person name="de Groot N.N."/>
        </authorList>
    </citation>
    <scope>NUCLEOTIDE SEQUENCE [LARGE SCALE GENOMIC DNA]</scope>
    <source>
        <strain evidence="5 6">DSM 13760</strain>
    </source>
</reference>
<keyword evidence="1" id="KW-0805">Transcription regulation</keyword>
<dbReference type="InterPro" id="IPR000524">
    <property type="entry name" value="Tscrpt_reg_HTH_GntR"/>
</dbReference>
<dbReference type="EMBL" id="FOHA01000001">
    <property type="protein sequence ID" value="SER51614.1"/>
    <property type="molecule type" value="Genomic_DNA"/>
</dbReference>
<keyword evidence="3" id="KW-0804">Transcription</keyword>
<sequence>MKNYLSLKDHVYNHIKNLIDTGSLNKEDKIVEQQIANELGVSRTPVREALLQLASDGYLENIPRKGFKIKELTEKDQEDIYQVIGLLDGEAASLAVDYLTEEDFQQMNFLIDSMDIAVKNEMFPKYNQLQKEFHDVYINKCGNQKLIETIEQLKRYLLNSDYTIQKNENLSALLDAANKEHKQIVTYLKEKQKETAQRYIQEVHWHTKNAEYDTW</sequence>
<keyword evidence="2 5" id="KW-0238">DNA-binding</keyword>
<dbReference type="GO" id="GO:0003677">
    <property type="term" value="F:DNA binding"/>
    <property type="evidence" value="ECO:0007669"/>
    <property type="project" value="UniProtKB-KW"/>
</dbReference>
<dbReference type="Pfam" id="PF00392">
    <property type="entry name" value="GntR"/>
    <property type="match status" value="1"/>
</dbReference>
<organism evidence="5 6">
    <name type="scientific">Isobaculum melis</name>
    <dbReference type="NCBI Taxonomy" id="142588"/>
    <lineage>
        <taxon>Bacteria</taxon>
        <taxon>Bacillati</taxon>
        <taxon>Bacillota</taxon>
        <taxon>Bacilli</taxon>
        <taxon>Lactobacillales</taxon>
        <taxon>Carnobacteriaceae</taxon>
        <taxon>Isobaculum</taxon>
    </lineage>
</organism>
<dbReference type="SMART" id="SM00895">
    <property type="entry name" value="FCD"/>
    <property type="match status" value="1"/>
</dbReference>
<dbReference type="STRING" id="142588.SAMN04488559_101132"/>
<dbReference type="PANTHER" id="PTHR43537:SF24">
    <property type="entry name" value="GLUCONATE OPERON TRANSCRIPTIONAL REPRESSOR"/>
    <property type="match status" value="1"/>
</dbReference>
<dbReference type="SMART" id="SM00345">
    <property type="entry name" value="HTH_GNTR"/>
    <property type="match status" value="1"/>
</dbReference>
<evidence type="ECO:0000256" key="3">
    <source>
        <dbReference type="ARBA" id="ARBA00023163"/>
    </source>
</evidence>
<protein>
    <submittedName>
        <fullName evidence="5">DNA-binding transcriptional regulator, GntR family</fullName>
    </submittedName>
</protein>
<feature type="domain" description="HTH gntR-type" evidence="4">
    <location>
        <begin position="5"/>
        <end position="72"/>
    </location>
</feature>
<dbReference type="Gene3D" id="1.20.120.530">
    <property type="entry name" value="GntR ligand-binding domain-like"/>
    <property type="match status" value="1"/>
</dbReference>
<evidence type="ECO:0000256" key="1">
    <source>
        <dbReference type="ARBA" id="ARBA00023015"/>
    </source>
</evidence>
<name>A0A1H9PTS1_9LACT</name>
<dbReference type="AlphaFoldDB" id="A0A1H9PTS1"/>
<dbReference type="InterPro" id="IPR036390">
    <property type="entry name" value="WH_DNA-bd_sf"/>
</dbReference>
<evidence type="ECO:0000313" key="5">
    <source>
        <dbReference type="EMBL" id="SER51614.1"/>
    </source>
</evidence>
<dbReference type="SUPFAM" id="SSF48008">
    <property type="entry name" value="GntR ligand-binding domain-like"/>
    <property type="match status" value="1"/>
</dbReference>
<evidence type="ECO:0000259" key="4">
    <source>
        <dbReference type="PROSITE" id="PS50949"/>
    </source>
</evidence>
<evidence type="ECO:0000313" key="6">
    <source>
        <dbReference type="Proteomes" id="UP000198948"/>
    </source>
</evidence>
<dbReference type="SUPFAM" id="SSF46785">
    <property type="entry name" value="Winged helix' DNA-binding domain"/>
    <property type="match status" value="1"/>
</dbReference>
<dbReference type="Pfam" id="PF07729">
    <property type="entry name" value="FCD"/>
    <property type="match status" value="1"/>
</dbReference>
<dbReference type="InterPro" id="IPR036388">
    <property type="entry name" value="WH-like_DNA-bd_sf"/>
</dbReference>
<dbReference type="Gene3D" id="1.10.10.10">
    <property type="entry name" value="Winged helix-like DNA-binding domain superfamily/Winged helix DNA-binding domain"/>
    <property type="match status" value="1"/>
</dbReference>
<dbReference type="CDD" id="cd07377">
    <property type="entry name" value="WHTH_GntR"/>
    <property type="match status" value="1"/>
</dbReference>
<proteinExistence type="predicted"/>
<gene>
    <name evidence="5" type="ORF">SAMN04488559_101132</name>
</gene>
<dbReference type="InterPro" id="IPR011711">
    <property type="entry name" value="GntR_C"/>
</dbReference>
<dbReference type="InterPro" id="IPR008920">
    <property type="entry name" value="TF_FadR/GntR_C"/>
</dbReference>
<dbReference type="RefSeq" id="WP_245706201.1">
    <property type="nucleotide sequence ID" value="NZ_FOHA01000001.1"/>
</dbReference>
<accession>A0A1H9PTS1</accession>
<dbReference type="GO" id="GO:0003700">
    <property type="term" value="F:DNA-binding transcription factor activity"/>
    <property type="evidence" value="ECO:0007669"/>
    <property type="project" value="InterPro"/>
</dbReference>
<dbReference type="PANTHER" id="PTHR43537">
    <property type="entry name" value="TRANSCRIPTIONAL REGULATOR, GNTR FAMILY"/>
    <property type="match status" value="1"/>
</dbReference>
<dbReference type="Proteomes" id="UP000198948">
    <property type="component" value="Unassembled WGS sequence"/>
</dbReference>